<comment type="caution">
    <text evidence="1">The sequence shown here is derived from an EMBL/GenBank/DDBJ whole genome shotgun (WGS) entry which is preliminary data.</text>
</comment>
<dbReference type="Gene3D" id="3.40.50.2300">
    <property type="match status" value="2"/>
</dbReference>
<evidence type="ECO:0000313" key="1">
    <source>
        <dbReference type="EMBL" id="KAA0018129.1"/>
    </source>
</evidence>
<dbReference type="Proteomes" id="UP000466024">
    <property type="component" value="Unassembled WGS sequence"/>
</dbReference>
<accession>A0A640WDS4</accession>
<dbReference type="PANTHER" id="PTHR47628:SF1">
    <property type="entry name" value="ALIPHATIC AMIDASE EXPRESSION-REGULATING PROTEIN"/>
    <property type="match status" value="1"/>
</dbReference>
<keyword evidence="2" id="KW-1185">Reference proteome</keyword>
<dbReference type="Pfam" id="PF13433">
    <property type="entry name" value="Peripla_BP_5"/>
    <property type="match status" value="1"/>
</dbReference>
<dbReference type="EMBL" id="VTPX01000005">
    <property type="protein sequence ID" value="KAA0018129.1"/>
    <property type="molecule type" value="Genomic_DNA"/>
</dbReference>
<evidence type="ECO:0000313" key="2">
    <source>
        <dbReference type="Proteomes" id="UP000466024"/>
    </source>
</evidence>
<name>A0A640WDS4_9GAMM</name>
<dbReference type="RefSeq" id="WP_149435332.1">
    <property type="nucleotide sequence ID" value="NZ_VTPX01000005.1"/>
</dbReference>
<proteinExistence type="predicted"/>
<dbReference type="InterPro" id="IPR028082">
    <property type="entry name" value="Peripla_BP_I"/>
</dbReference>
<dbReference type="SUPFAM" id="SSF53822">
    <property type="entry name" value="Periplasmic binding protein-like I"/>
    <property type="match status" value="1"/>
</dbReference>
<organism evidence="1 2">
    <name type="scientific">Salinicola corii</name>
    <dbReference type="NCBI Taxonomy" id="2606937"/>
    <lineage>
        <taxon>Bacteria</taxon>
        <taxon>Pseudomonadati</taxon>
        <taxon>Pseudomonadota</taxon>
        <taxon>Gammaproteobacteria</taxon>
        <taxon>Oceanospirillales</taxon>
        <taxon>Halomonadaceae</taxon>
        <taxon>Salinicola</taxon>
    </lineage>
</organism>
<dbReference type="PANTHER" id="PTHR47628">
    <property type="match status" value="1"/>
</dbReference>
<gene>
    <name evidence="1" type="ORF">F0A16_10355</name>
</gene>
<protein>
    <submittedName>
        <fullName evidence="1">Transporter substrate-binding protein</fullName>
    </submittedName>
</protein>
<reference evidence="1 2" key="1">
    <citation type="submission" date="2019-08" db="EMBL/GenBank/DDBJ databases">
        <title>Bioinformatics analysis of the strain L3 and L5.</title>
        <authorList>
            <person name="Li X."/>
        </authorList>
    </citation>
    <scope>NUCLEOTIDE SEQUENCE [LARGE SCALE GENOMIC DNA]</scope>
    <source>
        <strain evidence="1 2">L3</strain>
    </source>
</reference>
<dbReference type="AlphaFoldDB" id="A0A640WDS4"/>
<sequence length="378" mass="41472">MTLTLPIGVLYSTSGTYQRISNHARNGALRAVEDINRQAEGIRLEVHEFDPRGELDAYHQGVESLLQRGLRHIVGTTTSASRKDIVPDLERAAALLWYASPYEGFECSENVVYLGGSPNQNLVPLLGYVLREHGKRGVLVGSNYVWGWESNRIARELIGAAAGEIVAERYFHFGDADFTSVTEQILQSDTDFVLNNLVGESSYFFLKQLNTACARAGRRLPVLSCNFTECELPAIPHLNHLRLLSSGPWFDVAGNAFSASQRVGGVEGTFSSCYTCAYTAVTMLARACQAIGNDDPDAVLAWLQNQPQATPLGTLSLQPHNNHLTLPNCIAEARDGRFDIVHRQPAALEADPYLTRTPLAQFHELAAPLAAPNLRVVK</sequence>